<reference evidence="2 3" key="1">
    <citation type="submission" date="2020-07" db="EMBL/GenBank/DDBJ databases">
        <title>Novel species isolated from subtropical streams in China.</title>
        <authorList>
            <person name="Lu H."/>
        </authorList>
    </citation>
    <scope>NUCLEOTIDE SEQUENCE [LARGE SCALE GENOMIC DNA]</scope>
    <source>
        <strain evidence="2 3">LX20W</strain>
    </source>
</reference>
<feature type="transmembrane region" description="Helical" evidence="1">
    <location>
        <begin position="182"/>
        <end position="201"/>
    </location>
</feature>
<gene>
    <name evidence="2" type="ORF">H3H37_11740</name>
</gene>
<dbReference type="Proteomes" id="UP000534388">
    <property type="component" value="Unassembled WGS sequence"/>
</dbReference>
<feature type="transmembrane region" description="Helical" evidence="1">
    <location>
        <begin position="237"/>
        <end position="258"/>
    </location>
</feature>
<keyword evidence="3" id="KW-1185">Reference proteome</keyword>
<evidence type="ECO:0000313" key="2">
    <source>
        <dbReference type="EMBL" id="MBA5637725.1"/>
    </source>
</evidence>
<dbReference type="EMBL" id="JACEZT010000006">
    <property type="protein sequence ID" value="MBA5637725.1"/>
    <property type="molecule type" value="Genomic_DNA"/>
</dbReference>
<feature type="transmembrane region" description="Helical" evidence="1">
    <location>
        <begin position="208"/>
        <end position="231"/>
    </location>
</feature>
<organism evidence="2 3">
    <name type="scientific">Rugamonas brunnea</name>
    <dbReference type="NCBI Taxonomy" id="2758569"/>
    <lineage>
        <taxon>Bacteria</taxon>
        <taxon>Pseudomonadati</taxon>
        <taxon>Pseudomonadota</taxon>
        <taxon>Betaproteobacteria</taxon>
        <taxon>Burkholderiales</taxon>
        <taxon>Oxalobacteraceae</taxon>
        <taxon>Telluria group</taxon>
        <taxon>Rugamonas</taxon>
    </lineage>
</organism>
<keyword evidence="1" id="KW-0812">Transmembrane</keyword>
<evidence type="ECO:0000313" key="3">
    <source>
        <dbReference type="Proteomes" id="UP000534388"/>
    </source>
</evidence>
<dbReference type="RefSeq" id="WP_182162585.1">
    <property type="nucleotide sequence ID" value="NZ_JACEZT010000006.1"/>
</dbReference>
<name>A0A7W2IC18_9BURK</name>
<keyword evidence="1" id="KW-1133">Transmembrane helix</keyword>
<dbReference type="AlphaFoldDB" id="A0A7W2IC18"/>
<comment type="caution">
    <text evidence="2">The sequence shown here is derived from an EMBL/GenBank/DDBJ whole genome shotgun (WGS) entry which is preliminary data.</text>
</comment>
<evidence type="ECO:0000256" key="1">
    <source>
        <dbReference type="SAM" id="Phobius"/>
    </source>
</evidence>
<accession>A0A7W2IC18</accession>
<keyword evidence="1" id="KW-0472">Membrane</keyword>
<protein>
    <submittedName>
        <fullName evidence="2">Serine endopeptidase</fullName>
    </submittedName>
</protein>
<proteinExistence type="predicted"/>
<sequence length="357" mass="40128">MSKTLRRSQTWFQRALWLVAFVFAWFLIGLGGKLVNNLGGAEPLPSLEQFIDPGQAAQVRAAQEHADKVMAAANDALAQARQQHQVAQANTRAAAETFQNWLATRHATARPDQDPDLVARTRELDQLKAAERQALSAVQQQQQVLLDAQQQREHANLRRKELEKPALDALERAMHRRELHIFLYRLMLTAPLLAVAGWLYAKQRKSAYWPFVWGFIFFAGFAFFVELVPYLPSYGGYVRYLVGILLTVVIGRQAIVGLQRYLARQQQQEALPEVQRRATLNYELALKRLGHGLCPGCERSVDLKDTTLDYCPHCGIGLFDHCGRCKVRKNAFLNFCQLCGTAAQSHAAGTAQEPPAP</sequence>